<dbReference type="KEGG" id="bgm:CAL15_11960"/>
<keyword evidence="2" id="KW-1185">Reference proteome</keyword>
<organism evidence="1 2">
    <name type="scientific">Bordetella genomosp. 13</name>
    <dbReference type="NCBI Taxonomy" id="463040"/>
    <lineage>
        <taxon>Bacteria</taxon>
        <taxon>Pseudomonadati</taxon>
        <taxon>Pseudomonadota</taxon>
        <taxon>Betaproteobacteria</taxon>
        <taxon>Burkholderiales</taxon>
        <taxon>Alcaligenaceae</taxon>
        <taxon>Bordetella</taxon>
    </lineage>
</organism>
<proteinExistence type="predicted"/>
<accession>A0A1W6ZCN6</accession>
<evidence type="ECO:0000313" key="2">
    <source>
        <dbReference type="Proteomes" id="UP000194161"/>
    </source>
</evidence>
<gene>
    <name evidence="1" type="ORF">CAL15_11960</name>
</gene>
<name>A0A1W6ZCN6_9BORD</name>
<dbReference type="Proteomes" id="UP000194161">
    <property type="component" value="Chromosome"/>
</dbReference>
<dbReference type="OrthoDB" id="7595245at2"/>
<dbReference type="STRING" id="463040.CAL15_11960"/>
<dbReference type="EMBL" id="CP021111">
    <property type="protein sequence ID" value="ARP95025.1"/>
    <property type="molecule type" value="Genomic_DNA"/>
</dbReference>
<dbReference type="AlphaFoldDB" id="A0A1W6ZCN6"/>
<sequence>MDIRFRGNKAQGNPSNGLCDEYRVNGIASLQDLIDAYRQIAADHPTCRPLFTLDNLAQACYTSGHARGRYHLVDITGLHMEGLPQEWFEDGTFVGDLDSKAEFPVCAYGYERFVAHATFDQACAHGLAMDPAALEEWTSFQDDPVALLDQPLSALVVPVVHSYEALAAFPNGYFSCDLGPHHCFAVARHFCRQHGYELIGSGASYLGLLRDAPPDAERAEAIATDVCALYNARGRARQALAAAVVEGIAGRRHLWLRYTE</sequence>
<reference evidence="1 2" key="1">
    <citation type="submission" date="2017-05" db="EMBL/GenBank/DDBJ databases">
        <title>Complete and WGS of Bordetella genogroups.</title>
        <authorList>
            <person name="Spilker T."/>
            <person name="LiPuma J."/>
        </authorList>
    </citation>
    <scope>NUCLEOTIDE SEQUENCE [LARGE SCALE GENOMIC DNA]</scope>
    <source>
        <strain evidence="1 2">AU7206</strain>
    </source>
</reference>
<protein>
    <submittedName>
        <fullName evidence="1">Uncharacterized protein</fullName>
    </submittedName>
</protein>
<evidence type="ECO:0000313" key="1">
    <source>
        <dbReference type="EMBL" id="ARP95025.1"/>
    </source>
</evidence>
<dbReference type="RefSeq" id="WP_086078790.1">
    <property type="nucleotide sequence ID" value="NZ_CP021111.1"/>
</dbReference>